<sequence>MKSSVKLGLTAVGAIVIITLGVKVFSDKASMYAVNSVVETKTPAQDTESSVSEEKQPTVNASPQTAEDVESKAQEPSTKVVNEVVKEFPIVLSEIDERWVKRYASTLERVDMQDQLERAKLSAEIEEAQGKSGLGLNHSVPMTTQASTQTDQDDKGETKPTLTPIYVDRTYMSGDKPWAEMDIFMTGDMNQLYPVWEGSRYRNIEVIKITKTGVWITQSRKKRFIRIGETE</sequence>
<comment type="caution">
    <text evidence="2">The sequence shown here is derived from an EMBL/GenBank/DDBJ whole genome shotgun (WGS) entry which is preliminary data.</text>
</comment>
<feature type="region of interest" description="Disordered" evidence="1">
    <location>
        <begin position="129"/>
        <end position="162"/>
    </location>
</feature>
<name>A0A2N7JXD1_VIBSP</name>
<dbReference type="RefSeq" id="WP_102551112.1">
    <property type="nucleotide sequence ID" value="NZ_MCZF01000022.1"/>
</dbReference>
<accession>A0A2N7JXD1</accession>
<organism evidence="2 3">
    <name type="scientific">Vibrio splendidus</name>
    <dbReference type="NCBI Taxonomy" id="29497"/>
    <lineage>
        <taxon>Bacteria</taxon>
        <taxon>Pseudomonadati</taxon>
        <taxon>Pseudomonadota</taxon>
        <taxon>Gammaproteobacteria</taxon>
        <taxon>Vibrionales</taxon>
        <taxon>Vibrionaceae</taxon>
        <taxon>Vibrio</taxon>
    </lineage>
</organism>
<gene>
    <name evidence="2" type="ORF">BCT54_17325</name>
</gene>
<feature type="compositionally biased region" description="Polar residues" evidence="1">
    <location>
        <begin position="40"/>
        <end position="50"/>
    </location>
</feature>
<protein>
    <submittedName>
        <fullName evidence="2">Uncharacterized protein</fullName>
    </submittedName>
</protein>
<evidence type="ECO:0000313" key="2">
    <source>
        <dbReference type="EMBL" id="PMM64855.1"/>
    </source>
</evidence>
<dbReference type="AlphaFoldDB" id="A0A2N7JXD1"/>
<feature type="region of interest" description="Disordered" evidence="1">
    <location>
        <begin position="40"/>
        <end position="75"/>
    </location>
</feature>
<evidence type="ECO:0000313" key="3">
    <source>
        <dbReference type="Proteomes" id="UP000235533"/>
    </source>
</evidence>
<reference evidence="3" key="1">
    <citation type="submission" date="2016-07" db="EMBL/GenBank/DDBJ databases">
        <title>Nontailed viruses are major unrecognized killers of bacteria in the ocean.</title>
        <authorList>
            <person name="Kauffman K."/>
            <person name="Hussain F."/>
            <person name="Yang J."/>
            <person name="Arevalo P."/>
            <person name="Brown J."/>
            <person name="Cutler M."/>
            <person name="Kelly L."/>
            <person name="Polz M.F."/>
        </authorList>
    </citation>
    <scope>NUCLEOTIDE SEQUENCE [LARGE SCALE GENOMIC DNA]</scope>
    <source>
        <strain evidence="3">10N.261.48.B5</strain>
    </source>
</reference>
<proteinExistence type="predicted"/>
<dbReference type="Proteomes" id="UP000235533">
    <property type="component" value="Unassembled WGS sequence"/>
</dbReference>
<dbReference type="EMBL" id="MCZF01000022">
    <property type="protein sequence ID" value="PMM64855.1"/>
    <property type="molecule type" value="Genomic_DNA"/>
</dbReference>
<evidence type="ECO:0000256" key="1">
    <source>
        <dbReference type="SAM" id="MobiDB-lite"/>
    </source>
</evidence>